<evidence type="ECO:0000313" key="2">
    <source>
        <dbReference type="EMBL" id="SQI29050.1"/>
    </source>
</evidence>
<dbReference type="InterPro" id="IPR036188">
    <property type="entry name" value="FAD/NAD-bd_sf"/>
</dbReference>
<keyword evidence="3" id="KW-1185">Reference proteome</keyword>
<organism evidence="2 3">
    <name type="scientific">Rhodococcus coprophilus</name>
    <dbReference type="NCBI Taxonomy" id="38310"/>
    <lineage>
        <taxon>Bacteria</taxon>
        <taxon>Bacillati</taxon>
        <taxon>Actinomycetota</taxon>
        <taxon>Actinomycetes</taxon>
        <taxon>Mycobacteriales</taxon>
        <taxon>Nocardiaceae</taxon>
        <taxon>Rhodococcus</taxon>
    </lineage>
</organism>
<dbReference type="GO" id="GO:0004729">
    <property type="term" value="F:oxygen-dependent protoporphyrinogen oxidase activity"/>
    <property type="evidence" value="ECO:0007669"/>
    <property type="project" value="UniProtKB-EC"/>
</dbReference>
<dbReference type="InterPro" id="IPR002937">
    <property type="entry name" value="Amino_oxidase"/>
</dbReference>
<evidence type="ECO:0000313" key="3">
    <source>
        <dbReference type="Proteomes" id="UP000249091"/>
    </source>
</evidence>
<dbReference type="SUPFAM" id="SSF51905">
    <property type="entry name" value="FAD/NAD(P)-binding domain"/>
    <property type="match status" value="1"/>
</dbReference>
<dbReference type="SUPFAM" id="SSF54373">
    <property type="entry name" value="FAD-linked reductases, C-terminal domain"/>
    <property type="match status" value="1"/>
</dbReference>
<keyword evidence="2" id="KW-0560">Oxidoreductase</keyword>
<dbReference type="STRING" id="1219011.GCA_001895045_00492"/>
<gene>
    <name evidence="2" type="primary">hemY</name>
    <name evidence="2" type="ORF">NCTC10994_00772</name>
</gene>
<dbReference type="Proteomes" id="UP000249091">
    <property type="component" value="Chromosome 1"/>
</dbReference>
<sequence>MTRPVVAVVGGGITGLVAAYRLRGALGPDARIVVLEQSERLGGKLHTVDLVDGPVDVGAEAFIARRPEVPALLDELGLGDEVVTPSGARPLLYAGGRLHPLPTGTLMGIPAEAGALEGLVDDATLRRIADEPDVPLQWDPTRDMSVAALVGSRFGEQVVRRSVDPLLGGVYSGLSDTAGVRATLPTLAAALDAGATSLTAAVAAALPVPSDKPVFGTLRDGYATLLTALEEAAAAEIHLGTTATGLRRHDGRWSLHPVGDVDAVVLAVPAPEAASLLRDVVPSAAAAAAEIPLGSSVVVALAIPVASALPQNSGILVATGEELSAKAFTLSSRKWPHLAERDALFARASFGRYGDDALLSASDEQLVTLARADLAAVTGVDDEPMAAYVQRWPGGLPQYQAGHNDIVASIEAETAEVGGLEVAGAMLHGVGVPACVASGTTAAARVAARMAG</sequence>
<dbReference type="Gene3D" id="3.90.660.20">
    <property type="entry name" value="Protoporphyrinogen oxidase, mitochondrial, domain 2"/>
    <property type="match status" value="1"/>
</dbReference>
<dbReference type="Gene3D" id="1.10.3110.10">
    <property type="entry name" value="protoporphyrinogen ix oxidase, domain 3"/>
    <property type="match status" value="1"/>
</dbReference>
<dbReference type="PANTHER" id="PTHR42923">
    <property type="entry name" value="PROTOPORPHYRINOGEN OXIDASE"/>
    <property type="match status" value="1"/>
</dbReference>
<name>A0A2X4U8I1_9NOCA</name>
<dbReference type="EC" id="1.3.3.4" evidence="2"/>
<dbReference type="KEGG" id="rcr:NCTC10994_00772"/>
<proteinExistence type="predicted"/>
<dbReference type="AlphaFoldDB" id="A0A2X4U8I1"/>
<dbReference type="RefSeq" id="WP_072698457.1">
    <property type="nucleotide sequence ID" value="NZ_JAFBBL010000001.1"/>
</dbReference>
<feature type="domain" description="Amine oxidase" evidence="1">
    <location>
        <begin position="13"/>
        <end position="446"/>
    </location>
</feature>
<dbReference type="PANTHER" id="PTHR42923:SF3">
    <property type="entry name" value="PROTOPORPHYRINOGEN OXIDASE"/>
    <property type="match status" value="1"/>
</dbReference>
<accession>A0A2X4U8I1</accession>
<dbReference type="InterPro" id="IPR050464">
    <property type="entry name" value="Zeta_carotene_desat/Oxidored"/>
</dbReference>
<reference evidence="2 3" key="1">
    <citation type="submission" date="2018-06" db="EMBL/GenBank/DDBJ databases">
        <authorList>
            <consortium name="Pathogen Informatics"/>
            <person name="Doyle S."/>
        </authorList>
    </citation>
    <scope>NUCLEOTIDE SEQUENCE [LARGE SCALE GENOMIC DNA]</scope>
    <source>
        <strain evidence="2 3">NCTC10994</strain>
    </source>
</reference>
<dbReference type="Gene3D" id="3.50.50.60">
    <property type="entry name" value="FAD/NAD(P)-binding domain"/>
    <property type="match status" value="1"/>
</dbReference>
<dbReference type="Pfam" id="PF01593">
    <property type="entry name" value="Amino_oxidase"/>
    <property type="match status" value="1"/>
</dbReference>
<dbReference type="NCBIfam" id="NF008841">
    <property type="entry name" value="PRK11883.1-1"/>
    <property type="match status" value="1"/>
</dbReference>
<dbReference type="EMBL" id="LS483468">
    <property type="protein sequence ID" value="SQI29050.1"/>
    <property type="molecule type" value="Genomic_DNA"/>
</dbReference>
<evidence type="ECO:0000259" key="1">
    <source>
        <dbReference type="Pfam" id="PF01593"/>
    </source>
</evidence>
<protein>
    <submittedName>
        <fullName evidence="2">Protoporphyrinogen oxidase</fullName>
        <ecNumber evidence="2">1.3.3.4</ecNumber>
    </submittedName>
</protein>